<dbReference type="InterPro" id="IPR005181">
    <property type="entry name" value="SASA"/>
</dbReference>
<feature type="chain" id="PRO_5045245120" description="Sialate O-acetylesterase domain-containing protein" evidence="3">
    <location>
        <begin position="20"/>
        <end position="288"/>
    </location>
</feature>
<proteinExistence type="predicted"/>
<name>A0ABR2NJJ1_9ROSI</name>
<dbReference type="PANTHER" id="PTHR31988">
    <property type="entry name" value="ESTERASE, PUTATIVE (DUF303)-RELATED"/>
    <property type="match status" value="1"/>
</dbReference>
<dbReference type="Proteomes" id="UP001396334">
    <property type="component" value="Unassembled WGS sequence"/>
</dbReference>
<feature type="signal peptide" evidence="3">
    <location>
        <begin position="1"/>
        <end position="19"/>
    </location>
</feature>
<dbReference type="SUPFAM" id="SSF52266">
    <property type="entry name" value="SGNH hydrolase"/>
    <property type="match status" value="1"/>
</dbReference>
<keyword evidence="6" id="KW-1185">Reference proteome</keyword>
<evidence type="ECO:0000256" key="3">
    <source>
        <dbReference type="SAM" id="SignalP"/>
    </source>
</evidence>
<dbReference type="EMBL" id="JBBPBN010000134">
    <property type="protein sequence ID" value="KAK8976344.1"/>
    <property type="molecule type" value="Genomic_DNA"/>
</dbReference>
<organism evidence="5 6">
    <name type="scientific">Hibiscus sabdariffa</name>
    <name type="common">roselle</name>
    <dbReference type="NCBI Taxonomy" id="183260"/>
    <lineage>
        <taxon>Eukaryota</taxon>
        <taxon>Viridiplantae</taxon>
        <taxon>Streptophyta</taxon>
        <taxon>Embryophyta</taxon>
        <taxon>Tracheophyta</taxon>
        <taxon>Spermatophyta</taxon>
        <taxon>Magnoliopsida</taxon>
        <taxon>eudicotyledons</taxon>
        <taxon>Gunneridae</taxon>
        <taxon>Pentapetalae</taxon>
        <taxon>rosids</taxon>
        <taxon>malvids</taxon>
        <taxon>Malvales</taxon>
        <taxon>Malvaceae</taxon>
        <taxon>Malvoideae</taxon>
        <taxon>Hibiscus</taxon>
    </lineage>
</organism>
<keyword evidence="1" id="KW-0378">Hydrolase</keyword>
<dbReference type="Pfam" id="PF03629">
    <property type="entry name" value="SASA"/>
    <property type="match status" value="1"/>
</dbReference>
<dbReference type="Gene3D" id="3.40.50.1110">
    <property type="entry name" value="SGNH hydrolase"/>
    <property type="match status" value="1"/>
</dbReference>
<dbReference type="InterPro" id="IPR052940">
    <property type="entry name" value="Carb_Esterase_6"/>
</dbReference>
<evidence type="ECO:0000313" key="5">
    <source>
        <dbReference type="EMBL" id="KAK8976344.1"/>
    </source>
</evidence>
<protein>
    <recommendedName>
        <fullName evidence="4">Sialate O-acetylesterase domain-containing protein</fullName>
    </recommendedName>
</protein>
<evidence type="ECO:0000256" key="1">
    <source>
        <dbReference type="ARBA" id="ARBA00022801"/>
    </source>
</evidence>
<feature type="domain" description="Sialate O-acetylesterase" evidence="4">
    <location>
        <begin position="27"/>
        <end position="262"/>
    </location>
</feature>
<evidence type="ECO:0000256" key="2">
    <source>
        <dbReference type="SAM" id="MobiDB-lite"/>
    </source>
</evidence>
<evidence type="ECO:0000313" key="6">
    <source>
        <dbReference type="Proteomes" id="UP001396334"/>
    </source>
</evidence>
<dbReference type="InterPro" id="IPR036514">
    <property type="entry name" value="SGNH_hydro_sf"/>
</dbReference>
<feature type="region of interest" description="Disordered" evidence="2">
    <location>
        <begin position="269"/>
        <end position="288"/>
    </location>
</feature>
<feature type="compositionally biased region" description="Polar residues" evidence="2">
    <location>
        <begin position="269"/>
        <end position="281"/>
    </location>
</feature>
<evidence type="ECO:0000259" key="4">
    <source>
        <dbReference type="Pfam" id="PF03629"/>
    </source>
</evidence>
<keyword evidence="3" id="KW-0732">Signal</keyword>
<gene>
    <name evidence="5" type="ORF">V6N11_074219</name>
</gene>
<accession>A0ABR2NJJ1</accession>
<reference evidence="5 6" key="1">
    <citation type="journal article" date="2024" name="G3 (Bethesda)">
        <title>Genome assembly of Hibiscus sabdariffa L. provides insights into metabolisms of medicinal natural products.</title>
        <authorList>
            <person name="Kim T."/>
        </authorList>
    </citation>
    <scope>NUCLEOTIDE SEQUENCE [LARGE SCALE GENOMIC DNA]</scope>
    <source>
        <strain evidence="5">TK-2024</strain>
        <tissue evidence="5">Old leaves</tissue>
    </source>
</reference>
<sequence length="288" mass="31389">MMLSFILLALLAHASPIKCLNHLQHKMNIIILAGQSNMAGRGGVVNNTATGVTTWDGVVPPECQPNPSILRLSANLTWVEAREPLHADIDYNKTNGIGPGMPFANAVLGKDPKFGVVGLVPCAIGGTNISQWQKGEFLYEQLVKRARVAVKSGVYRAMLWFQGESDTVNKQDADLYRGRLERFFQDFRSDLQTPMLPIFQVALASGSGPFIEEVREAQLKLNTRIPKVECVDAKGLPLEPDRLHLTTPAQVKLGQMLAASFLHSLCNNASHPTSRSSSLIISNDYGGG</sequence>
<dbReference type="PANTHER" id="PTHR31988:SF15">
    <property type="entry name" value="ESTERASE, PUTATIVE (DUF303)-RELATED"/>
    <property type="match status" value="1"/>
</dbReference>
<comment type="caution">
    <text evidence="5">The sequence shown here is derived from an EMBL/GenBank/DDBJ whole genome shotgun (WGS) entry which is preliminary data.</text>
</comment>